<dbReference type="Pfam" id="PF02298">
    <property type="entry name" value="Cu_bind_like"/>
    <property type="match status" value="1"/>
</dbReference>
<feature type="compositionally biased region" description="Low complexity" evidence="3">
    <location>
        <begin position="169"/>
        <end position="181"/>
    </location>
</feature>
<proteinExistence type="predicted"/>
<evidence type="ECO:0000256" key="2">
    <source>
        <dbReference type="ARBA" id="ARBA00023180"/>
    </source>
</evidence>
<dbReference type="AlphaFoldDB" id="A0AAV6WHH6"/>
<name>A0AAV6WHH6_9LAMI</name>
<sequence>MAAFNRGILLLVVVMAAAELFGNAAAATYVVGDSLGWRVPPGGATDYATWASQHVFRVGDILVFNFITGAHDVAKVAQRAYDGCASTNPIALATVGPASFTLNSTGPDFYICTFGQHCSLGQKLTINVTSPSTTPTPAAPAPSPSTTMPPPTTMPVSPAPAPAPHTVMPTPTTSPSGAPSPSSIPSPAPGSNTTPSTSPTSEMSPESGPPPSSTSTGDLSPPPPPNSATITTIRAPIIVFALIIFGLAI</sequence>
<dbReference type="PANTHER" id="PTHR33021:SF488">
    <property type="entry name" value="PHYTOCYANIN DOMAIN-CONTAINING PROTEIN"/>
    <property type="match status" value="1"/>
</dbReference>
<evidence type="ECO:0000313" key="7">
    <source>
        <dbReference type="Proteomes" id="UP000826271"/>
    </source>
</evidence>
<gene>
    <name evidence="6" type="ORF">BUALT_Bualt16G0070600</name>
</gene>
<dbReference type="SUPFAM" id="SSF49503">
    <property type="entry name" value="Cupredoxins"/>
    <property type="match status" value="1"/>
</dbReference>
<dbReference type="PROSITE" id="PS51485">
    <property type="entry name" value="PHYTOCYANIN"/>
    <property type="match status" value="1"/>
</dbReference>
<dbReference type="InterPro" id="IPR008972">
    <property type="entry name" value="Cupredoxin"/>
</dbReference>
<evidence type="ECO:0000259" key="5">
    <source>
        <dbReference type="PROSITE" id="PS51485"/>
    </source>
</evidence>
<evidence type="ECO:0000256" key="3">
    <source>
        <dbReference type="SAM" id="MobiDB-lite"/>
    </source>
</evidence>
<feature type="chain" id="PRO_5043978220" description="Phytocyanin domain-containing protein" evidence="4">
    <location>
        <begin position="27"/>
        <end position="249"/>
    </location>
</feature>
<dbReference type="GO" id="GO:0005886">
    <property type="term" value="C:plasma membrane"/>
    <property type="evidence" value="ECO:0007669"/>
    <property type="project" value="TreeGrafter"/>
</dbReference>
<comment type="caution">
    <text evidence="6">The sequence shown here is derived from an EMBL/GenBank/DDBJ whole genome shotgun (WGS) entry which is preliminary data.</text>
</comment>
<keyword evidence="1" id="KW-1015">Disulfide bond</keyword>
<keyword evidence="4" id="KW-0732">Signal</keyword>
<evidence type="ECO:0000256" key="1">
    <source>
        <dbReference type="ARBA" id="ARBA00023157"/>
    </source>
</evidence>
<reference evidence="6" key="1">
    <citation type="submission" date="2019-10" db="EMBL/GenBank/DDBJ databases">
        <authorList>
            <person name="Zhang R."/>
            <person name="Pan Y."/>
            <person name="Wang J."/>
            <person name="Ma R."/>
            <person name="Yu S."/>
        </authorList>
    </citation>
    <scope>NUCLEOTIDE SEQUENCE</scope>
    <source>
        <strain evidence="6">LA-IB0</strain>
        <tissue evidence="6">Leaf</tissue>
    </source>
</reference>
<dbReference type="PANTHER" id="PTHR33021">
    <property type="entry name" value="BLUE COPPER PROTEIN"/>
    <property type="match status" value="1"/>
</dbReference>
<dbReference type="CDD" id="cd13920">
    <property type="entry name" value="Stellacyanin"/>
    <property type="match status" value="1"/>
</dbReference>
<evidence type="ECO:0000256" key="4">
    <source>
        <dbReference type="SAM" id="SignalP"/>
    </source>
</evidence>
<dbReference type="GO" id="GO:0009055">
    <property type="term" value="F:electron transfer activity"/>
    <property type="evidence" value="ECO:0007669"/>
    <property type="project" value="InterPro"/>
</dbReference>
<feature type="compositionally biased region" description="Pro residues" evidence="3">
    <location>
        <begin position="137"/>
        <end position="163"/>
    </location>
</feature>
<dbReference type="InterPro" id="IPR039391">
    <property type="entry name" value="Phytocyanin-like"/>
</dbReference>
<dbReference type="EMBL" id="WHWC01000016">
    <property type="protein sequence ID" value="KAG8367426.1"/>
    <property type="molecule type" value="Genomic_DNA"/>
</dbReference>
<keyword evidence="7" id="KW-1185">Reference proteome</keyword>
<evidence type="ECO:0000313" key="6">
    <source>
        <dbReference type="EMBL" id="KAG8367426.1"/>
    </source>
</evidence>
<feature type="signal peptide" evidence="4">
    <location>
        <begin position="1"/>
        <end position="26"/>
    </location>
</feature>
<dbReference type="FunFam" id="2.60.40.420:FF:000034">
    <property type="entry name" value="Cupredoxin superfamily protein"/>
    <property type="match status" value="1"/>
</dbReference>
<dbReference type="Proteomes" id="UP000826271">
    <property type="component" value="Unassembled WGS sequence"/>
</dbReference>
<feature type="region of interest" description="Disordered" evidence="3">
    <location>
        <begin position="129"/>
        <end position="229"/>
    </location>
</feature>
<organism evidence="6 7">
    <name type="scientific">Buddleja alternifolia</name>
    <dbReference type="NCBI Taxonomy" id="168488"/>
    <lineage>
        <taxon>Eukaryota</taxon>
        <taxon>Viridiplantae</taxon>
        <taxon>Streptophyta</taxon>
        <taxon>Embryophyta</taxon>
        <taxon>Tracheophyta</taxon>
        <taxon>Spermatophyta</taxon>
        <taxon>Magnoliopsida</taxon>
        <taxon>eudicotyledons</taxon>
        <taxon>Gunneridae</taxon>
        <taxon>Pentapetalae</taxon>
        <taxon>asterids</taxon>
        <taxon>lamiids</taxon>
        <taxon>Lamiales</taxon>
        <taxon>Scrophulariaceae</taxon>
        <taxon>Buddlejeae</taxon>
        <taxon>Buddleja</taxon>
    </lineage>
</organism>
<keyword evidence="2" id="KW-0325">Glycoprotein</keyword>
<dbReference type="Gene3D" id="2.60.40.420">
    <property type="entry name" value="Cupredoxins - blue copper proteins"/>
    <property type="match status" value="1"/>
</dbReference>
<accession>A0AAV6WHH6</accession>
<feature type="domain" description="Phytocyanin" evidence="5">
    <location>
        <begin position="27"/>
        <end position="130"/>
    </location>
</feature>
<feature type="compositionally biased region" description="Low complexity" evidence="3">
    <location>
        <begin position="189"/>
        <end position="206"/>
    </location>
</feature>
<protein>
    <recommendedName>
        <fullName evidence="5">Phytocyanin domain-containing protein</fullName>
    </recommendedName>
</protein>
<dbReference type="InterPro" id="IPR003245">
    <property type="entry name" value="Phytocyanin_dom"/>
</dbReference>